<feature type="coiled-coil region" evidence="5">
    <location>
        <begin position="83"/>
        <end position="110"/>
    </location>
</feature>
<dbReference type="AlphaFoldDB" id="A0A7W7PRJ6"/>
<keyword evidence="3 7" id="KW-0238">DNA-binding</keyword>
<protein>
    <submittedName>
        <fullName evidence="7">DNA-binding transcriptional MerR regulator</fullName>
    </submittedName>
</protein>
<keyword evidence="8" id="KW-1185">Reference proteome</keyword>
<dbReference type="InterPro" id="IPR047057">
    <property type="entry name" value="MerR_fam"/>
</dbReference>
<dbReference type="GO" id="GO:0003677">
    <property type="term" value="F:DNA binding"/>
    <property type="evidence" value="ECO:0007669"/>
    <property type="project" value="UniProtKB-KW"/>
</dbReference>
<accession>A0A7W7PRJ6</accession>
<evidence type="ECO:0000259" key="6">
    <source>
        <dbReference type="PROSITE" id="PS50937"/>
    </source>
</evidence>
<evidence type="ECO:0000313" key="7">
    <source>
        <dbReference type="EMBL" id="MBB4899657.1"/>
    </source>
</evidence>
<keyword evidence="1" id="KW-0678">Repressor</keyword>
<dbReference type="RefSeq" id="WP_184822503.1">
    <property type="nucleotide sequence ID" value="NZ_BMTI01000003.1"/>
</dbReference>
<evidence type="ECO:0000256" key="2">
    <source>
        <dbReference type="ARBA" id="ARBA00023015"/>
    </source>
</evidence>
<dbReference type="Proteomes" id="UP000579523">
    <property type="component" value="Unassembled WGS sequence"/>
</dbReference>
<gene>
    <name evidence="7" type="ORF">FHS37_003718</name>
</gene>
<proteinExistence type="predicted"/>
<dbReference type="SUPFAM" id="SSF46955">
    <property type="entry name" value="Putative DNA-binding domain"/>
    <property type="match status" value="1"/>
</dbReference>
<reference evidence="7 8" key="1">
    <citation type="submission" date="2020-08" db="EMBL/GenBank/DDBJ databases">
        <title>Genomic Encyclopedia of Type Strains, Phase III (KMG-III): the genomes of soil and plant-associated and newly described type strains.</title>
        <authorList>
            <person name="Whitman W."/>
        </authorList>
    </citation>
    <scope>NUCLEOTIDE SEQUENCE [LARGE SCALE GENOMIC DNA]</scope>
    <source>
        <strain evidence="7 8">CECT 3273</strain>
    </source>
</reference>
<evidence type="ECO:0000256" key="3">
    <source>
        <dbReference type="ARBA" id="ARBA00023125"/>
    </source>
</evidence>
<dbReference type="PANTHER" id="PTHR30204:SF69">
    <property type="entry name" value="MERR-FAMILY TRANSCRIPTIONAL REGULATOR"/>
    <property type="match status" value="1"/>
</dbReference>
<dbReference type="EMBL" id="JACHJI010000006">
    <property type="protein sequence ID" value="MBB4899657.1"/>
    <property type="molecule type" value="Genomic_DNA"/>
</dbReference>
<dbReference type="InterPro" id="IPR000551">
    <property type="entry name" value="MerR-type_HTH_dom"/>
</dbReference>
<keyword evidence="2" id="KW-0805">Transcription regulation</keyword>
<feature type="domain" description="HTH merR-type" evidence="6">
    <location>
        <begin position="9"/>
        <end position="77"/>
    </location>
</feature>
<dbReference type="SMART" id="SM00422">
    <property type="entry name" value="HTH_MERR"/>
    <property type="match status" value="1"/>
</dbReference>
<evidence type="ECO:0000313" key="8">
    <source>
        <dbReference type="Proteomes" id="UP000579523"/>
    </source>
</evidence>
<keyword evidence="5" id="KW-0175">Coiled coil</keyword>
<dbReference type="PANTHER" id="PTHR30204">
    <property type="entry name" value="REDOX-CYCLING DRUG-SENSING TRANSCRIPTIONAL ACTIVATOR SOXR"/>
    <property type="match status" value="1"/>
</dbReference>
<dbReference type="InterPro" id="IPR009061">
    <property type="entry name" value="DNA-bd_dom_put_sf"/>
</dbReference>
<organism evidence="7 8">
    <name type="scientific">Streptomyces griseomycini</name>
    <dbReference type="NCBI Taxonomy" id="66895"/>
    <lineage>
        <taxon>Bacteria</taxon>
        <taxon>Bacillati</taxon>
        <taxon>Actinomycetota</taxon>
        <taxon>Actinomycetes</taxon>
        <taxon>Kitasatosporales</taxon>
        <taxon>Streptomycetaceae</taxon>
        <taxon>Streptomyces</taxon>
    </lineage>
</organism>
<evidence type="ECO:0000256" key="5">
    <source>
        <dbReference type="SAM" id="Coils"/>
    </source>
</evidence>
<dbReference type="Gene3D" id="1.10.1660.10">
    <property type="match status" value="1"/>
</dbReference>
<comment type="caution">
    <text evidence="7">The sequence shown here is derived from an EMBL/GenBank/DDBJ whole genome shotgun (WGS) entry which is preliminary data.</text>
</comment>
<dbReference type="PROSITE" id="PS50937">
    <property type="entry name" value="HTH_MERR_2"/>
    <property type="match status" value="1"/>
</dbReference>
<dbReference type="PRINTS" id="PR00040">
    <property type="entry name" value="HTHMERR"/>
</dbReference>
<evidence type="ECO:0000256" key="1">
    <source>
        <dbReference type="ARBA" id="ARBA00022491"/>
    </source>
</evidence>
<dbReference type="GO" id="GO:0003700">
    <property type="term" value="F:DNA-binding transcription factor activity"/>
    <property type="evidence" value="ECO:0007669"/>
    <property type="project" value="InterPro"/>
</dbReference>
<dbReference type="Pfam" id="PF13411">
    <property type="entry name" value="MerR_1"/>
    <property type="match status" value="1"/>
</dbReference>
<evidence type="ECO:0000256" key="4">
    <source>
        <dbReference type="ARBA" id="ARBA00023163"/>
    </source>
</evidence>
<name>A0A7W7PRJ6_9ACTN</name>
<sequence length="136" mass="14543">MRSSEPNGTLGIGALAERFGLAPHVLRYWESVGLLSPARDTAGRRVYGAGDVVRVAVVLRGKRAGLSLDAIRALATGGPADRRAVLRREAEELRARVAAARDSLALVECALRCDREDMTGCRHFRAVVGDTTTGSE</sequence>
<keyword evidence="4" id="KW-0804">Transcription</keyword>
<dbReference type="CDD" id="cd00592">
    <property type="entry name" value="HTH_MerR-like"/>
    <property type="match status" value="1"/>
</dbReference>